<reference evidence="3" key="1">
    <citation type="submission" date="2017-09" db="EMBL/GenBank/DDBJ databases">
        <title>Depth-based differentiation of microbial function through sediment-hosted aquifers and enrichment of novel symbionts in the deep terrestrial subsurface.</title>
        <authorList>
            <person name="Probst A.J."/>
            <person name="Ladd B."/>
            <person name="Jarett J.K."/>
            <person name="Geller-Mcgrath D.E."/>
            <person name="Sieber C.M.K."/>
            <person name="Emerson J.B."/>
            <person name="Anantharaman K."/>
            <person name="Thomas B.C."/>
            <person name="Malmstrom R."/>
            <person name="Stieglmeier M."/>
            <person name="Klingl A."/>
            <person name="Woyke T."/>
            <person name="Ryan C.M."/>
            <person name="Banfield J.F."/>
        </authorList>
    </citation>
    <scope>NUCLEOTIDE SEQUENCE [LARGE SCALE GENOMIC DNA]</scope>
</reference>
<name>A0A2H0WYQ2_9BACT</name>
<dbReference type="Proteomes" id="UP000229574">
    <property type="component" value="Unassembled WGS sequence"/>
</dbReference>
<evidence type="ECO:0000313" key="3">
    <source>
        <dbReference type="Proteomes" id="UP000229574"/>
    </source>
</evidence>
<keyword evidence="1" id="KW-1133">Transmembrane helix</keyword>
<dbReference type="AlphaFoldDB" id="A0A2H0WYQ2"/>
<feature type="transmembrane region" description="Helical" evidence="1">
    <location>
        <begin position="201"/>
        <end position="221"/>
    </location>
</feature>
<proteinExistence type="predicted"/>
<organism evidence="2 3">
    <name type="scientific">Candidatus Collierbacteria bacterium CG09_land_8_20_14_0_10_46_12</name>
    <dbReference type="NCBI Taxonomy" id="1974533"/>
    <lineage>
        <taxon>Bacteria</taxon>
        <taxon>Candidatus Collieribacteriota</taxon>
    </lineage>
</organism>
<comment type="caution">
    <text evidence="2">The sequence shown here is derived from an EMBL/GenBank/DDBJ whole genome shotgun (WGS) entry which is preliminary data.</text>
</comment>
<dbReference type="EMBL" id="PEYY01000110">
    <property type="protein sequence ID" value="PIS17800.1"/>
    <property type="molecule type" value="Genomic_DNA"/>
</dbReference>
<gene>
    <name evidence="2" type="ORF">COT54_02715</name>
</gene>
<feature type="transmembrane region" description="Helical" evidence="1">
    <location>
        <begin position="134"/>
        <end position="151"/>
    </location>
</feature>
<keyword evidence="1" id="KW-0472">Membrane</keyword>
<evidence type="ECO:0000256" key="1">
    <source>
        <dbReference type="SAM" id="Phobius"/>
    </source>
</evidence>
<feature type="transmembrane region" description="Helical" evidence="1">
    <location>
        <begin position="106"/>
        <end position="128"/>
    </location>
</feature>
<accession>A0A2H0WYQ2</accession>
<feature type="transmembrane region" description="Helical" evidence="1">
    <location>
        <begin position="163"/>
        <end position="181"/>
    </location>
</feature>
<evidence type="ECO:0000313" key="2">
    <source>
        <dbReference type="EMBL" id="PIS17800.1"/>
    </source>
</evidence>
<keyword evidence="1" id="KW-0812">Transmembrane</keyword>
<protein>
    <submittedName>
        <fullName evidence="2">Uncharacterized protein</fullName>
    </submittedName>
</protein>
<sequence length="234" mass="25725">MPVIYGLLTLVGLTLVLSFIRTRLIFELSGASLLIFGTTKPGIVFYSLIFLPGTIIHELSHWIVAEVLQVATGQITIFPDLETEGPGVSQRLGSVATARSDPLRGFLIGVAPFLSGLAILAVLGRLFSLGLSGAFVWWQLVLIIYGIVVIGNSMMISESDRRTWPFILTFFAIITFIFIYLRSSLPLTIYDLLSTILDSLNIILGVTAGINLVMIVGLYGLRRLIQKITKRRIV</sequence>